<dbReference type="PANTHER" id="PTHR42711">
    <property type="entry name" value="ABC TRANSPORTER ATP-BINDING PROTEIN"/>
    <property type="match status" value="1"/>
</dbReference>
<comment type="similarity">
    <text evidence="1">Belongs to the ABC transporter superfamily.</text>
</comment>
<dbReference type="InterPro" id="IPR003593">
    <property type="entry name" value="AAA+_ATPase"/>
</dbReference>
<reference evidence="6" key="1">
    <citation type="submission" date="2021-02" db="EMBL/GenBank/DDBJ databases">
        <title>Genome-Resolved Metagenomics of a Microbial Community Performing Photosynthetic Biological Nutrient Removal.</title>
        <authorList>
            <person name="Mcdaniel E.A."/>
        </authorList>
    </citation>
    <scope>NUCLEOTIDE SEQUENCE</scope>
    <source>
        <strain evidence="6">UWPOB_OBS1</strain>
    </source>
</reference>
<dbReference type="AlphaFoldDB" id="A0A8J7PM45"/>
<dbReference type="InterPro" id="IPR050763">
    <property type="entry name" value="ABC_transporter_ATP-binding"/>
</dbReference>
<keyword evidence="2" id="KW-0813">Transport</keyword>
<keyword evidence="4 6" id="KW-0067">ATP-binding</keyword>
<comment type="caution">
    <text evidence="6">The sequence shown here is derived from an EMBL/GenBank/DDBJ whole genome shotgun (WGS) entry which is preliminary data.</text>
</comment>
<sequence>MSAENLTKTFGPRVSVDKLNLKIYPGELYALLGDNGAGKTTTIGMLTTLIKPSSGTFSICGHDGLKNSNKIRGLFGVVSQDVSVYHELTVYENLRFLAELYGLKGEAVDKRIEQVLVGSNLVDRLNDRAGNLSGGMQRRLAIACAMINEPKVLFMDEPTVGLDPAARREIWTSLKDLKKLGVTVLLTTHYLEEAEILADRIGIIRSGKLVIEGTVQDLSSRIQGMRGLALKLADGLDVEDAALQSKLEKVTSRFTCTVRIDKLRNTLYLSQPDEVSAREFLRFVFDWLESEAIPFIKFASGEPNLEDVFMAVTKTHQHKGADDV</sequence>
<dbReference type="GO" id="GO:0016887">
    <property type="term" value="F:ATP hydrolysis activity"/>
    <property type="evidence" value="ECO:0007669"/>
    <property type="project" value="InterPro"/>
</dbReference>
<evidence type="ECO:0000313" key="6">
    <source>
        <dbReference type="EMBL" id="MBN8660437.1"/>
    </source>
</evidence>
<dbReference type="PROSITE" id="PS50893">
    <property type="entry name" value="ABC_TRANSPORTER_2"/>
    <property type="match status" value="1"/>
</dbReference>
<name>A0A8J7PM45_9BACT</name>
<dbReference type="PANTHER" id="PTHR42711:SF5">
    <property type="entry name" value="ABC TRANSPORTER ATP-BINDING PROTEIN NATA"/>
    <property type="match status" value="1"/>
</dbReference>
<dbReference type="GO" id="GO:0005524">
    <property type="term" value="F:ATP binding"/>
    <property type="evidence" value="ECO:0007669"/>
    <property type="project" value="UniProtKB-KW"/>
</dbReference>
<evidence type="ECO:0000259" key="5">
    <source>
        <dbReference type="PROSITE" id="PS50893"/>
    </source>
</evidence>
<feature type="domain" description="ABC transporter" evidence="5">
    <location>
        <begin position="1"/>
        <end position="231"/>
    </location>
</feature>
<organism evidence="6 7">
    <name type="scientific">Candidatus Obscuribacter phosphatis</name>
    <dbReference type="NCBI Taxonomy" id="1906157"/>
    <lineage>
        <taxon>Bacteria</taxon>
        <taxon>Bacillati</taxon>
        <taxon>Candidatus Melainabacteria</taxon>
        <taxon>Candidatus Obscuribacterales</taxon>
        <taxon>Candidatus Obscuribacteraceae</taxon>
        <taxon>Candidatus Obscuribacter</taxon>
    </lineage>
</organism>
<dbReference type="InterPro" id="IPR017871">
    <property type="entry name" value="ABC_transporter-like_CS"/>
</dbReference>
<protein>
    <submittedName>
        <fullName evidence="6">ABC transporter ATP-binding protein</fullName>
    </submittedName>
</protein>
<evidence type="ECO:0000256" key="2">
    <source>
        <dbReference type="ARBA" id="ARBA00022448"/>
    </source>
</evidence>
<dbReference type="Gene3D" id="3.40.50.300">
    <property type="entry name" value="P-loop containing nucleotide triphosphate hydrolases"/>
    <property type="match status" value="1"/>
</dbReference>
<dbReference type="SMART" id="SM00382">
    <property type="entry name" value="AAA"/>
    <property type="match status" value="1"/>
</dbReference>
<dbReference type="SUPFAM" id="SSF52540">
    <property type="entry name" value="P-loop containing nucleoside triphosphate hydrolases"/>
    <property type="match status" value="1"/>
</dbReference>
<keyword evidence="3" id="KW-0547">Nucleotide-binding</keyword>
<dbReference type="InterPro" id="IPR027417">
    <property type="entry name" value="P-loop_NTPase"/>
</dbReference>
<evidence type="ECO:0000256" key="4">
    <source>
        <dbReference type="ARBA" id="ARBA00022840"/>
    </source>
</evidence>
<dbReference type="InterPro" id="IPR003439">
    <property type="entry name" value="ABC_transporter-like_ATP-bd"/>
</dbReference>
<dbReference type="EMBL" id="JAFLCK010000010">
    <property type="protein sequence ID" value="MBN8660437.1"/>
    <property type="molecule type" value="Genomic_DNA"/>
</dbReference>
<proteinExistence type="inferred from homology"/>
<accession>A0A8J7PM45</accession>
<evidence type="ECO:0000256" key="1">
    <source>
        <dbReference type="ARBA" id="ARBA00005417"/>
    </source>
</evidence>
<dbReference type="PROSITE" id="PS00211">
    <property type="entry name" value="ABC_TRANSPORTER_1"/>
    <property type="match status" value="1"/>
</dbReference>
<evidence type="ECO:0000256" key="3">
    <source>
        <dbReference type="ARBA" id="ARBA00022741"/>
    </source>
</evidence>
<gene>
    <name evidence="6" type="ORF">J0M35_08760</name>
</gene>
<dbReference type="Pfam" id="PF00005">
    <property type="entry name" value="ABC_tran"/>
    <property type="match status" value="1"/>
</dbReference>
<evidence type="ECO:0000313" key="7">
    <source>
        <dbReference type="Proteomes" id="UP000664277"/>
    </source>
</evidence>
<dbReference type="Proteomes" id="UP000664277">
    <property type="component" value="Unassembled WGS sequence"/>
</dbReference>